<reference evidence="2" key="1">
    <citation type="submission" date="2016-04" db="EMBL/GenBank/DDBJ databases">
        <authorList>
            <person name="Gasior T."/>
        </authorList>
    </citation>
    <scope>NUCLEOTIDE SEQUENCE [LARGE SCALE GENOMIC DNA]</scope>
</reference>
<dbReference type="Proteomes" id="UP000224459">
    <property type="component" value="Segment"/>
</dbReference>
<protein>
    <submittedName>
        <fullName evidence="1">Uncharacterized protein</fullName>
    </submittedName>
</protein>
<dbReference type="EMBL" id="KX171212">
    <property type="protein sequence ID" value="ANT44842.1"/>
    <property type="molecule type" value="Genomic_DNA"/>
</dbReference>
<accession>A0A1X9I9Z7</accession>
<name>A0A1X9I9Z7_9CAUD</name>
<evidence type="ECO:0000313" key="1">
    <source>
        <dbReference type="EMBL" id="ANT44842.1"/>
    </source>
</evidence>
<evidence type="ECO:0000313" key="2">
    <source>
        <dbReference type="Proteomes" id="UP000224459"/>
    </source>
</evidence>
<gene>
    <name evidence="1" type="ORF">vB_SscM-1_178</name>
</gene>
<proteinExistence type="predicted"/>
<organism evidence="1 2">
    <name type="scientific">Staphylococcus phage vB_SscM-1</name>
    <dbReference type="NCBI Taxonomy" id="1868844"/>
    <lineage>
        <taxon>Viruses</taxon>
        <taxon>Duplodnaviria</taxon>
        <taxon>Heunggongvirae</taxon>
        <taxon>Uroviricota</taxon>
        <taxon>Caudoviricetes</taxon>
        <taxon>Herelleviridae</taxon>
        <taxon>Twortvirinae</taxon>
        <taxon>Sciuriunavirus</taxon>
        <taxon>Sciuriunavirus SscM1</taxon>
    </lineage>
</organism>
<sequence length="112" mass="12621">MTNNERYELLKQTRFSLLGNLGAFLILATGEPVQLHNESDYMALKNTEGVLVEIKDLLVHDHTWKVEKEPALQDGIAKIVQAIQVVCSEMNNLVDKMNSEYIAGAVNDMFNE</sequence>
<keyword evidence="2" id="KW-1185">Reference proteome</keyword>